<keyword evidence="1" id="KW-1133">Transmembrane helix</keyword>
<feature type="transmembrane region" description="Helical" evidence="1">
    <location>
        <begin position="20"/>
        <end position="40"/>
    </location>
</feature>
<feature type="transmembrane region" description="Helical" evidence="1">
    <location>
        <begin position="47"/>
        <end position="63"/>
    </location>
</feature>
<reference evidence="2 3" key="1">
    <citation type="submission" date="2015-05" db="EMBL/GenBank/DDBJ databases">
        <authorList>
            <person name="Dickey A."/>
            <person name="Clawson M."/>
            <person name="Bono J."/>
            <person name="Loy J.D."/>
        </authorList>
    </citation>
    <scope>NUCLEOTIDE SEQUENCE [LARGE SCALE GENOMIC DNA]</scope>
    <source>
        <strain evidence="2 3">22581</strain>
    </source>
</reference>
<dbReference type="EMBL" id="CP011376">
    <property type="protein sequence ID" value="AKG07819.1"/>
    <property type="molecule type" value="Genomic_DNA"/>
</dbReference>
<sequence length="66" mass="7518">MLNKLENLSLSASDFITNFFVLIVVCTLLHFFIAVTSFVFTERIAKWYLIGIFLAALLVSFELKGQ</sequence>
<dbReference type="Proteomes" id="UP000077465">
    <property type="component" value="Chromosome"/>
</dbReference>
<protein>
    <submittedName>
        <fullName evidence="2">Uncharacterized protein</fullName>
    </submittedName>
</protein>
<keyword evidence="1" id="KW-0472">Membrane</keyword>
<evidence type="ECO:0000313" key="3">
    <source>
        <dbReference type="Proteomes" id="UP000077465"/>
    </source>
</evidence>
<name>A0AAC8PVY0_9GAMM</name>
<evidence type="ECO:0000256" key="1">
    <source>
        <dbReference type="SAM" id="Phobius"/>
    </source>
</evidence>
<dbReference type="AlphaFoldDB" id="A0AAC8PVY0"/>
<keyword evidence="1" id="KW-0812">Transmembrane</keyword>
<organism evidence="2 3">
    <name type="scientific">Moraxella bovoculi</name>
    <dbReference type="NCBI Taxonomy" id="386891"/>
    <lineage>
        <taxon>Bacteria</taxon>
        <taxon>Pseudomonadati</taxon>
        <taxon>Pseudomonadota</taxon>
        <taxon>Gammaproteobacteria</taxon>
        <taxon>Moraxellales</taxon>
        <taxon>Moraxellaceae</taxon>
        <taxon>Moraxella</taxon>
    </lineage>
</organism>
<evidence type="ECO:0000313" key="2">
    <source>
        <dbReference type="EMBL" id="AKG07819.1"/>
    </source>
</evidence>
<accession>A0AAC8PVY0</accession>
<proteinExistence type="predicted"/>
<gene>
    <name evidence="2" type="ORF">AAX06_06230</name>
</gene>